<dbReference type="OrthoDB" id="2371449at2759"/>
<evidence type="ECO:0000256" key="2">
    <source>
        <dbReference type="ARBA" id="ARBA00007025"/>
    </source>
</evidence>
<comment type="similarity">
    <text evidence="2">Belongs to the SNF2/RAD54 helicase family.</text>
</comment>
<evidence type="ECO:0000256" key="6">
    <source>
        <dbReference type="ARBA" id="ARBA00022840"/>
    </source>
</evidence>
<dbReference type="PROSITE" id="PS51194">
    <property type="entry name" value="HELICASE_CTER"/>
    <property type="match status" value="1"/>
</dbReference>
<feature type="compositionally biased region" description="Basic and acidic residues" evidence="9">
    <location>
        <begin position="1018"/>
        <end position="1040"/>
    </location>
</feature>
<feature type="region of interest" description="Disordered" evidence="9">
    <location>
        <begin position="1014"/>
        <end position="1043"/>
    </location>
</feature>
<dbReference type="GO" id="GO:0003677">
    <property type="term" value="F:DNA binding"/>
    <property type="evidence" value="ECO:0007669"/>
    <property type="project" value="UniProtKB-KW"/>
</dbReference>
<evidence type="ECO:0000256" key="7">
    <source>
        <dbReference type="ARBA" id="ARBA00023125"/>
    </source>
</evidence>
<dbReference type="EMBL" id="CAJVPK010000157">
    <property type="protein sequence ID" value="CAG8462605.1"/>
    <property type="molecule type" value="Genomic_DNA"/>
</dbReference>
<feature type="compositionally biased region" description="Basic and acidic residues" evidence="9">
    <location>
        <begin position="484"/>
        <end position="493"/>
    </location>
</feature>
<reference evidence="13" key="1">
    <citation type="submission" date="2021-06" db="EMBL/GenBank/DDBJ databases">
        <authorList>
            <person name="Kallberg Y."/>
            <person name="Tangrot J."/>
            <person name="Rosling A."/>
        </authorList>
    </citation>
    <scope>NUCLEOTIDE SEQUENCE</scope>
    <source>
        <strain evidence="13">AZ414A</strain>
    </source>
</reference>
<sequence length="1326" mass="154574">RKLLPFSEKANSILNMPPHNWSVEEVCNWVRTLQVQENVVDRFKENKIDGAKLMNNYIDDNLLRNKMKISNWNERFNVLQSISFLNKEDEQTIVPLVFPKLETPTFSLLQVGHQVSTVNATENSREIMEADNVGDDDNDDEGTDIISSSEDSNYFAEKTIPEQEITRIIKRRKKYGYLKKWMYMENDELLPVYGESDEEQNYIPSDLERDMMEEELQLNGKKSLFVIKSVDGDQMDIDNFDEKETKVDNTQELIKQYINEVKQNWELTKRPKLEEKVWRNWIKLFPPRKHVNPQERLPQLIEQIKSNFSAKSQLSKSARRQCGILDITLHEIFEIEWKISLIKNGKIPQKPPKKPKKDKQREKTASDNGEKNSDDDSYDSDFIDDSEVTYTAEELAEFARVGIEIQPIIEKELPTIENHYNSETTIASSKTSPKKSSEPFAGKEIIVINSDSDMDISSANDEKEIVAHEEKKCEISNASNGNNSKKESGEIDEISQKDPIAQERQKIHWKVSEYFLNYGIDELKEKWSTALELMKCDEAKLRQEQLEMVQIIDEHNRFRSYMHWMTTKGNTEDTDQNFKEFEDEFPGVHIPECESWKEYYNWRKSLASSERKLRQNKKEIPENDVHEPSAIENFEEEFENVKNYIGDSDCDDEPLAVPGRKKKSKPKIRPRETADVIEQRKARMLLENDYQRRYEKQEEDTRHEKGVIINLGHRDDDEHIYIHEHLATKLKEHQKEGVRFLWKNIIMFDKGCVLAHSMGLGNRKENQSPRISRSVASIDSDKCKSCPVFKLGDSYRYSAQRFDLLEKWKNGGILIMGYEMYRYLVTADAQCEQYSHYLLNPGPSLVVADEGHMLKNKERILPEVLKGLKTPSRIILTGSPLQNNLEEYWCTINFVCPNYLGKLEDFKRVYIEPIEAGLYTHSGLSDVKRSRRMLLVLSKIIEDIVHRCNNSILEKELKPKYEFCIACRMGEQQLEIYKSLVDSVRSEGGSPIRYTHLLSVLCNHPAILLASLQKKKSNKDSKEPAESKENKENKESKETQESNYIDLTNESDDCINESRPVSNSVHTFILNMENFISGMDFSASGKMVLLAQILKECEKIQDKVLIFSKSIPTMNYIEKLLIRWKSSPRFLIRIDGDTLISDRQSRIDKFNNSQEWRVALISMRTGALGVNLIGANRVVLFDGEWNPSFAEQAIGRTYRYGQKKQVYVYRFVTYGTFEEKLFVQNIHKMGLSMRVLDQRNLTKIHSKSEINAHYFSVPLPDAECKLPSILNFNDKLLESVADRHRKHILEIHPMKSYFNDDFNEPDEDDKLQYEDALKNEKERLKH</sequence>
<organism evidence="13 14">
    <name type="scientific">Diversispora eburnea</name>
    <dbReference type="NCBI Taxonomy" id="1213867"/>
    <lineage>
        <taxon>Eukaryota</taxon>
        <taxon>Fungi</taxon>
        <taxon>Fungi incertae sedis</taxon>
        <taxon>Mucoromycota</taxon>
        <taxon>Glomeromycotina</taxon>
        <taxon>Glomeromycetes</taxon>
        <taxon>Diversisporales</taxon>
        <taxon>Diversisporaceae</taxon>
        <taxon>Diversispora</taxon>
    </lineage>
</organism>
<dbReference type="Proteomes" id="UP000789706">
    <property type="component" value="Unassembled WGS sequence"/>
</dbReference>
<dbReference type="SUPFAM" id="SSF52540">
    <property type="entry name" value="P-loop containing nucleoside triphosphate hydrolases"/>
    <property type="match status" value="2"/>
</dbReference>
<dbReference type="InterPro" id="IPR013761">
    <property type="entry name" value="SAM/pointed_sf"/>
</dbReference>
<dbReference type="InterPro" id="IPR027417">
    <property type="entry name" value="P-loop_NTPase"/>
</dbReference>
<name>A0A9N8VWK2_9GLOM</name>
<dbReference type="InterPro" id="IPR014001">
    <property type="entry name" value="Helicase_ATP-bd"/>
</dbReference>
<comment type="subcellular location">
    <subcellularLocation>
        <location evidence="1">Nucleus</location>
    </subcellularLocation>
</comment>
<accession>A0A9N8VWK2</accession>
<dbReference type="PROSITE" id="PS51192">
    <property type="entry name" value="HELICASE_ATP_BIND_1"/>
    <property type="match status" value="1"/>
</dbReference>
<evidence type="ECO:0000313" key="14">
    <source>
        <dbReference type="Proteomes" id="UP000789706"/>
    </source>
</evidence>
<dbReference type="InterPro" id="IPR049730">
    <property type="entry name" value="SNF2/RAD54-like_C"/>
</dbReference>
<dbReference type="Gene3D" id="3.40.50.300">
    <property type="entry name" value="P-loop containing nucleotide triphosphate hydrolases"/>
    <property type="match status" value="1"/>
</dbReference>
<keyword evidence="7" id="KW-0238">DNA-binding</keyword>
<feature type="region of interest" description="Disordered" evidence="9">
    <location>
        <begin position="346"/>
        <end position="382"/>
    </location>
</feature>
<dbReference type="InterPro" id="IPR044574">
    <property type="entry name" value="ARIP4-like"/>
</dbReference>
<keyword evidence="14" id="KW-1185">Reference proteome</keyword>
<dbReference type="InterPro" id="IPR001650">
    <property type="entry name" value="Helicase_C-like"/>
</dbReference>
<evidence type="ECO:0000256" key="3">
    <source>
        <dbReference type="ARBA" id="ARBA00022741"/>
    </source>
</evidence>
<feature type="domain" description="Helicase ATP-binding" evidence="11">
    <location>
        <begin position="772"/>
        <end position="898"/>
    </location>
</feature>
<keyword evidence="4" id="KW-0378">Hydrolase</keyword>
<dbReference type="SMART" id="SM00490">
    <property type="entry name" value="HELICc"/>
    <property type="match status" value="1"/>
</dbReference>
<evidence type="ECO:0000256" key="4">
    <source>
        <dbReference type="ARBA" id="ARBA00022801"/>
    </source>
</evidence>
<dbReference type="InterPro" id="IPR000330">
    <property type="entry name" value="SNF2_N"/>
</dbReference>
<evidence type="ECO:0000259" key="12">
    <source>
        <dbReference type="PROSITE" id="PS51194"/>
    </source>
</evidence>
<dbReference type="Pfam" id="PF00271">
    <property type="entry name" value="Helicase_C"/>
    <property type="match status" value="1"/>
</dbReference>
<dbReference type="GO" id="GO:0005524">
    <property type="term" value="F:ATP binding"/>
    <property type="evidence" value="ECO:0007669"/>
    <property type="project" value="UniProtKB-KW"/>
</dbReference>
<dbReference type="PROSITE" id="PS50105">
    <property type="entry name" value="SAM_DOMAIN"/>
    <property type="match status" value="1"/>
</dbReference>
<evidence type="ECO:0000256" key="5">
    <source>
        <dbReference type="ARBA" id="ARBA00022806"/>
    </source>
</evidence>
<evidence type="ECO:0000256" key="1">
    <source>
        <dbReference type="ARBA" id="ARBA00004123"/>
    </source>
</evidence>
<feature type="domain" description="Helicase C-terminal" evidence="12">
    <location>
        <begin position="1089"/>
        <end position="1250"/>
    </location>
</feature>
<dbReference type="PANTHER" id="PTHR45797:SF1">
    <property type="entry name" value="HELICASE ARIP4"/>
    <property type="match status" value="1"/>
</dbReference>
<dbReference type="Gene3D" id="1.10.150.50">
    <property type="entry name" value="Transcription Factor, Ets-1"/>
    <property type="match status" value="1"/>
</dbReference>
<dbReference type="Pfam" id="PF07647">
    <property type="entry name" value="SAM_2"/>
    <property type="match status" value="1"/>
</dbReference>
<keyword evidence="6" id="KW-0067">ATP-binding</keyword>
<proteinExistence type="inferred from homology"/>
<dbReference type="Pfam" id="PF00176">
    <property type="entry name" value="SNF2-rel_dom"/>
    <property type="match status" value="1"/>
</dbReference>
<dbReference type="SUPFAM" id="SSF47769">
    <property type="entry name" value="SAM/Pointed domain"/>
    <property type="match status" value="1"/>
</dbReference>
<dbReference type="Pfam" id="PF24580">
    <property type="entry name" value="DUF7607"/>
    <property type="match status" value="1"/>
</dbReference>
<protein>
    <submittedName>
        <fullName evidence="13">3948_t:CDS:1</fullName>
    </submittedName>
</protein>
<evidence type="ECO:0000259" key="11">
    <source>
        <dbReference type="PROSITE" id="PS51192"/>
    </source>
</evidence>
<keyword evidence="8" id="KW-0539">Nucleus</keyword>
<feature type="compositionally biased region" description="Basic and acidic residues" evidence="9">
    <location>
        <begin position="359"/>
        <end position="374"/>
    </location>
</feature>
<evidence type="ECO:0000259" key="10">
    <source>
        <dbReference type="PROSITE" id="PS50105"/>
    </source>
</evidence>
<dbReference type="Gene3D" id="3.40.50.10810">
    <property type="entry name" value="Tandem AAA-ATPase domain"/>
    <property type="match status" value="2"/>
</dbReference>
<dbReference type="CDD" id="cd18793">
    <property type="entry name" value="SF2_C_SNF"/>
    <property type="match status" value="1"/>
</dbReference>
<evidence type="ECO:0000256" key="9">
    <source>
        <dbReference type="SAM" id="MobiDB-lite"/>
    </source>
</evidence>
<feature type="compositionally biased region" description="Basic residues" evidence="9">
    <location>
        <begin position="659"/>
        <end position="668"/>
    </location>
</feature>
<dbReference type="GO" id="GO:0016887">
    <property type="term" value="F:ATP hydrolysis activity"/>
    <property type="evidence" value="ECO:0007669"/>
    <property type="project" value="InterPro"/>
</dbReference>
<dbReference type="SMART" id="SM00487">
    <property type="entry name" value="DEXDc"/>
    <property type="match status" value="1"/>
</dbReference>
<comment type="caution">
    <text evidence="13">The sequence shown here is derived from an EMBL/GenBank/DDBJ whole genome shotgun (WGS) entry which is preliminary data.</text>
</comment>
<evidence type="ECO:0000313" key="13">
    <source>
        <dbReference type="EMBL" id="CAG8462605.1"/>
    </source>
</evidence>
<keyword evidence="3" id="KW-0547">Nucleotide-binding</keyword>
<dbReference type="InterPro" id="IPR056026">
    <property type="entry name" value="DUF7607"/>
</dbReference>
<dbReference type="PANTHER" id="PTHR45797">
    <property type="entry name" value="RAD54-LIKE"/>
    <property type="match status" value="1"/>
</dbReference>
<keyword evidence="5" id="KW-0347">Helicase</keyword>
<dbReference type="InterPro" id="IPR038718">
    <property type="entry name" value="SNF2-like_sf"/>
</dbReference>
<feature type="region of interest" description="Disordered" evidence="9">
    <location>
        <begin position="474"/>
        <end position="493"/>
    </location>
</feature>
<gene>
    <name evidence="13" type="ORF">DEBURN_LOCUS2759</name>
</gene>
<dbReference type="SMART" id="SM00454">
    <property type="entry name" value="SAM"/>
    <property type="match status" value="1"/>
</dbReference>
<feature type="region of interest" description="Disordered" evidence="9">
    <location>
        <begin position="645"/>
        <end position="672"/>
    </location>
</feature>
<feature type="domain" description="SAM" evidence="10">
    <location>
        <begin position="21"/>
        <end position="88"/>
    </location>
</feature>
<dbReference type="GO" id="GO:0004386">
    <property type="term" value="F:helicase activity"/>
    <property type="evidence" value="ECO:0007669"/>
    <property type="project" value="UniProtKB-KW"/>
</dbReference>
<evidence type="ECO:0000256" key="8">
    <source>
        <dbReference type="ARBA" id="ARBA00023242"/>
    </source>
</evidence>
<feature type="non-terminal residue" evidence="13">
    <location>
        <position position="1326"/>
    </location>
</feature>
<dbReference type="GO" id="GO:0005634">
    <property type="term" value="C:nucleus"/>
    <property type="evidence" value="ECO:0007669"/>
    <property type="project" value="UniProtKB-SubCell"/>
</dbReference>
<dbReference type="InterPro" id="IPR001660">
    <property type="entry name" value="SAM"/>
</dbReference>